<accession>A0A1M6CDE5</accession>
<dbReference type="Proteomes" id="UP000184510">
    <property type="component" value="Unassembled WGS sequence"/>
</dbReference>
<proteinExistence type="predicted"/>
<keyword evidence="1" id="KW-0472">Membrane</keyword>
<dbReference type="AlphaFoldDB" id="A0A1M6CDE5"/>
<name>A0A1M6CDE5_9BACT</name>
<keyword evidence="1" id="KW-1133">Transmembrane helix</keyword>
<dbReference type="InParanoid" id="A0A1M6CDE5"/>
<evidence type="ECO:0000313" key="2">
    <source>
        <dbReference type="EMBL" id="SHI58784.1"/>
    </source>
</evidence>
<evidence type="ECO:0000313" key="3">
    <source>
        <dbReference type="Proteomes" id="UP000184510"/>
    </source>
</evidence>
<keyword evidence="1" id="KW-0812">Transmembrane</keyword>
<feature type="transmembrane region" description="Helical" evidence="1">
    <location>
        <begin position="20"/>
        <end position="41"/>
    </location>
</feature>
<reference evidence="2 3" key="1">
    <citation type="submission" date="2016-11" db="EMBL/GenBank/DDBJ databases">
        <authorList>
            <person name="Jaros S."/>
            <person name="Januszkiewicz K."/>
            <person name="Wedrychowicz H."/>
        </authorList>
    </citation>
    <scope>NUCLEOTIDE SEQUENCE [LARGE SCALE GENOMIC DNA]</scope>
    <source>
        <strain evidence="2 3">DSM 18772</strain>
    </source>
</reference>
<dbReference type="EMBL" id="FQYR01000002">
    <property type="protein sequence ID" value="SHI58784.1"/>
    <property type="molecule type" value="Genomic_DNA"/>
</dbReference>
<organism evidence="2 3">
    <name type="scientific">Rubritalea squalenifaciens DSM 18772</name>
    <dbReference type="NCBI Taxonomy" id="1123071"/>
    <lineage>
        <taxon>Bacteria</taxon>
        <taxon>Pseudomonadati</taxon>
        <taxon>Verrucomicrobiota</taxon>
        <taxon>Verrucomicrobiia</taxon>
        <taxon>Verrucomicrobiales</taxon>
        <taxon>Rubritaleaceae</taxon>
        <taxon>Rubritalea</taxon>
    </lineage>
</organism>
<evidence type="ECO:0000256" key="1">
    <source>
        <dbReference type="SAM" id="Phobius"/>
    </source>
</evidence>
<sequence length="241" mass="27674">MQFVRLVVEKTSHPQPFHLAWLHQLGLHLASPSVLFVYSVVRNALSNNQYIHEPKLDYGTLGKVVSNLQLLRDGEAYTRIQAGNQILIQHLIFENTIIIFVLRRLHKCMAVGRKIVVRTLMVLFVIYIGWGACSFSSKVKVYDEVGLNETQINQLIEFADSIDSFPNEAIVKLRRDAFLRPWTKSELFIHISGDSNEVVVTSGFQSGGFFGAGKTFVARWIEDKWIIEYDEHDEHTLRWIS</sequence>
<protein>
    <submittedName>
        <fullName evidence="2">Uncharacterized protein</fullName>
    </submittedName>
</protein>
<gene>
    <name evidence="2" type="ORF">SAMN02745181_0447</name>
</gene>
<keyword evidence="3" id="KW-1185">Reference proteome</keyword>
<feature type="transmembrane region" description="Helical" evidence="1">
    <location>
        <begin position="115"/>
        <end position="132"/>
    </location>
</feature>